<evidence type="ECO:0000313" key="9">
    <source>
        <dbReference type="Proteomes" id="UP000492821"/>
    </source>
</evidence>
<evidence type="ECO:0000256" key="5">
    <source>
        <dbReference type="ARBA" id="ARBA00037900"/>
    </source>
</evidence>
<protein>
    <recommendedName>
        <fullName evidence="6">nicotinamidase</fullName>
        <ecNumber evidence="6">3.5.1.19</ecNumber>
    </recommendedName>
    <alternativeName>
        <fullName evidence="7">Nicotinamide deamidase</fullName>
    </alternativeName>
</protein>
<accession>A0A7E4VTK0</accession>
<dbReference type="InterPro" id="IPR052347">
    <property type="entry name" value="Isochorismatase_Nicotinamidase"/>
</dbReference>
<evidence type="ECO:0000256" key="6">
    <source>
        <dbReference type="ARBA" id="ARBA00039017"/>
    </source>
</evidence>
<reference evidence="10" key="2">
    <citation type="submission" date="2020-10" db="UniProtKB">
        <authorList>
            <consortium name="WormBaseParasite"/>
        </authorList>
    </citation>
    <scope>IDENTIFICATION</scope>
</reference>
<evidence type="ECO:0000256" key="3">
    <source>
        <dbReference type="ARBA" id="ARBA00022723"/>
    </source>
</evidence>
<dbReference type="GO" id="GO:0008936">
    <property type="term" value="F:nicotinamidase activity"/>
    <property type="evidence" value="ECO:0007669"/>
    <property type="project" value="UniProtKB-EC"/>
</dbReference>
<evidence type="ECO:0000256" key="1">
    <source>
        <dbReference type="ARBA" id="ARBA00006336"/>
    </source>
</evidence>
<keyword evidence="2" id="KW-0662">Pyridine nucleotide biosynthesis</keyword>
<dbReference type="SUPFAM" id="SSF47473">
    <property type="entry name" value="EF-hand"/>
    <property type="match status" value="1"/>
</dbReference>
<dbReference type="GO" id="GO:0005509">
    <property type="term" value="F:calcium ion binding"/>
    <property type="evidence" value="ECO:0007669"/>
    <property type="project" value="InterPro"/>
</dbReference>
<comment type="similarity">
    <text evidence="1">Belongs to the isochorismatase family.</text>
</comment>
<keyword evidence="3" id="KW-0479">Metal-binding</keyword>
<dbReference type="GO" id="GO:0019363">
    <property type="term" value="P:pyridine nucleotide biosynthetic process"/>
    <property type="evidence" value="ECO:0007669"/>
    <property type="project" value="UniProtKB-KW"/>
</dbReference>
<dbReference type="Pfam" id="PF00857">
    <property type="entry name" value="Isochorismatase"/>
    <property type="match status" value="1"/>
</dbReference>
<dbReference type="InterPro" id="IPR036380">
    <property type="entry name" value="Isochorismatase-like_sf"/>
</dbReference>
<dbReference type="InterPro" id="IPR000868">
    <property type="entry name" value="Isochorismatase-like_dom"/>
</dbReference>
<evidence type="ECO:0000256" key="2">
    <source>
        <dbReference type="ARBA" id="ARBA00022642"/>
    </source>
</evidence>
<evidence type="ECO:0000313" key="10">
    <source>
        <dbReference type="WBParaSite" id="Pan_g3006.t1"/>
    </source>
</evidence>
<dbReference type="PANTHER" id="PTHR11080">
    <property type="entry name" value="PYRAZINAMIDASE/NICOTINAMIDASE"/>
    <property type="match status" value="1"/>
</dbReference>
<dbReference type="PANTHER" id="PTHR11080:SF2">
    <property type="entry name" value="LD05707P"/>
    <property type="match status" value="1"/>
</dbReference>
<organism evidence="9 10">
    <name type="scientific">Panagrellus redivivus</name>
    <name type="common">Microworm</name>
    <dbReference type="NCBI Taxonomy" id="6233"/>
    <lineage>
        <taxon>Eukaryota</taxon>
        <taxon>Metazoa</taxon>
        <taxon>Ecdysozoa</taxon>
        <taxon>Nematoda</taxon>
        <taxon>Chromadorea</taxon>
        <taxon>Rhabditida</taxon>
        <taxon>Tylenchina</taxon>
        <taxon>Panagrolaimomorpha</taxon>
        <taxon>Panagrolaimoidea</taxon>
        <taxon>Panagrolaimidae</taxon>
        <taxon>Panagrellus</taxon>
    </lineage>
</organism>
<comment type="pathway">
    <text evidence="5">Cofactor biosynthesis; nicotinate biosynthesis; nicotinate from nicotinamide: step 1/1.</text>
</comment>
<dbReference type="WBParaSite" id="Pan_g3006.t1">
    <property type="protein sequence ID" value="Pan_g3006.t1"/>
    <property type="gene ID" value="Pan_g3006"/>
</dbReference>
<dbReference type="EC" id="3.5.1.19" evidence="6"/>
<reference evidence="9" key="1">
    <citation type="journal article" date="2013" name="Genetics">
        <title>The draft genome and transcriptome of Panagrellus redivivus are shaped by the harsh demands of a free-living lifestyle.</title>
        <authorList>
            <person name="Srinivasan J."/>
            <person name="Dillman A.R."/>
            <person name="Macchietto M.G."/>
            <person name="Heikkinen L."/>
            <person name="Lakso M."/>
            <person name="Fracchia K.M."/>
            <person name="Antoshechkin I."/>
            <person name="Mortazavi A."/>
            <person name="Wong G."/>
            <person name="Sternberg P.W."/>
        </authorList>
    </citation>
    <scope>NUCLEOTIDE SEQUENCE [LARGE SCALE GENOMIC DNA]</scope>
    <source>
        <strain evidence="9">MT8872</strain>
    </source>
</reference>
<dbReference type="AlphaFoldDB" id="A0A7E4VTK0"/>
<dbReference type="Gene3D" id="3.40.50.850">
    <property type="entry name" value="Isochorismatase-like"/>
    <property type="match status" value="1"/>
</dbReference>
<evidence type="ECO:0000256" key="7">
    <source>
        <dbReference type="ARBA" id="ARBA00043224"/>
    </source>
</evidence>
<evidence type="ECO:0000259" key="8">
    <source>
        <dbReference type="PROSITE" id="PS50222"/>
    </source>
</evidence>
<keyword evidence="4" id="KW-0378">Hydrolase</keyword>
<dbReference type="SUPFAM" id="SSF52499">
    <property type="entry name" value="Isochorismatase-like hydrolases"/>
    <property type="match status" value="1"/>
</dbReference>
<proteinExistence type="inferred from homology"/>
<dbReference type="InterPro" id="IPR011992">
    <property type="entry name" value="EF-hand-dom_pair"/>
</dbReference>
<sequence>MTVSKGAVFPTRNDLFVGKISKRQDSLEVLSCSFFALAIIRSAQSSLFKGAIQLVQSLASATGGADDKMPVDKLVPCPTRQITKRPVFDPFTPGMNYQSFAEQLRTVVSDIDRVPQYEIRRLFETFDVDNDGKLNKTECEAFNRVVINEVNKLNCAIIVVDFQNDFVNGSLAIKKGPAMQDPHEALVPLNKLLRECSFDLVVYTQDWHPPNHISFYEHCRNGDRAMLPMDKGRKLKPFDTVNFGQPKCHQILYPAHCLQNSWGAELSPHLARVPDAKYVRKGLNVFVDAYSAFSDNNGENKSELARLLRSEGIDALFICGLAYEICVAATTREANNLGFYAALVADCSKGLNAEKIDEANVELSQRNVAIIESQAVESFTTERKVPWRWVCQLAGISGTELTVPRGVNGVENLEGDSTTPSIEVNDGIKV</sequence>
<dbReference type="Proteomes" id="UP000492821">
    <property type="component" value="Unassembled WGS sequence"/>
</dbReference>
<evidence type="ECO:0000256" key="4">
    <source>
        <dbReference type="ARBA" id="ARBA00022801"/>
    </source>
</evidence>
<name>A0A7E4VTK0_PANRE</name>
<keyword evidence="9" id="KW-1185">Reference proteome</keyword>
<feature type="domain" description="EF-hand" evidence="8">
    <location>
        <begin position="118"/>
        <end position="149"/>
    </location>
</feature>
<dbReference type="PROSITE" id="PS50222">
    <property type="entry name" value="EF_HAND_2"/>
    <property type="match status" value="1"/>
</dbReference>
<dbReference type="InterPro" id="IPR002048">
    <property type="entry name" value="EF_hand_dom"/>
</dbReference>